<feature type="domain" description="RecJ OB" evidence="8">
    <location>
        <begin position="422"/>
        <end position="522"/>
    </location>
</feature>
<dbReference type="Gene3D" id="3.90.1640.30">
    <property type="match status" value="1"/>
</dbReference>
<proteinExistence type="inferred from homology"/>
<dbReference type="AlphaFoldDB" id="A0A1W1BVX4"/>
<evidence type="ECO:0000313" key="9">
    <source>
        <dbReference type="EMBL" id="SFV57602.1"/>
    </source>
</evidence>
<dbReference type="NCBIfam" id="TIGR00644">
    <property type="entry name" value="recJ"/>
    <property type="match status" value="1"/>
</dbReference>
<dbReference type="PANTHER" id="PTHR30255">
    <property type="entry name" value="SINGLE-STRANDED-DNA-SPECIFIC EXONUCLEASE RECJ"/>
    <property type="match status" value="1"/>
</dbReference>
<evidence type="ECO:0000259" key="7">
    <source>
        <dbReference type="Pfam" id="PF02272"/>
    </source>
</evidence>
<evidence type="ECO:0000256" key="2">
    <source>
        <dbReference type="ARBA" id="ARBA00019841"/>
    </source>
</evidence>
<dbReference type="PANTHER" id="PTHR30255:SF2">
    <property type="entry name" value="SINGLE-STRANDED-DNA-SPECIFIC EXONUCLEASE RECJ"/>
    <property type="match status" value="1"/>
</dbReference>
<evidence type="ECO:0000256" key="1">
    <source>
        <dbReference type="ARBA" id="ARBA00005915"/>
    </source>
</evidence>
<dbReference type="GO" id="GO:0008409">
    <property type="term" value="F:5'-3' exonuclease activity"/>
    <property type="evidence" value="ECO:0007669"/>
    <property type="project" value="InterPro"/>
</dbReference>
<dbReference type="Gene3D" id="3.10.310.30">
    <property type="match status" value="1"/>
</dbReference>
<evidence type="ECO:0000256" key="3">
    <source>
        <dbReference type="ARBA" id="ARBA00022722"/>
    </source>
</evidence>
<dbReference type="GO" id="GO:0006281">
    <property type="term" value="P:DNA repair"/>
    <property type="evidence" value="ECO:0007669"/>
    <property type="project" value="InterPro"/>
</dbReference>
<dbReference type="InterPro" id="IPR001667">
    <property type="entry name" value="DDH_dom"/>
</dbReference>
<sequence>MYPSLTLQALETLLQNRFKEGFLSLKDLPNPSTFKDMDKATERIISAILNKEKITIIGDYDVDGVTSTTLMKLFFEEIDYSIEWIIPNRFKDGYGLSANIIPRIKGTDLTITVDNGISAVYAAKLCKEQGIELIITDHHLLAPEVPECYAIIDQKQEECTFPYSDVCGAQIAWYLIASLKNAMKIKINMMPYMELVAIAIIADMMPLQHINRAMVNAGIEALNKSKRPAIKAFLEHTQKEALNAEDIGFFLAPLLNSAGRMDDAKYAVEFLASTNIYDARVRLGRLVDFNNARKATEQEITTKALAQVNPEDEVIVVEGKEWHEGVVGIVAARVARHHEKPCIVLSNNGEGLLKGSGRSFGACDLFTITDSCRNHLEKFGGHKAAIGLSLYSKSLEAFKKQLQMNYAEGNYTKEEVDPDIVGELHFKDVSFELTKLVQKYQPYGQGNPTPKFISKNVEILQADTMGKEREHLRFSFTQEGIVMAGVQFKTRESYEIGSKVDVVYTVNENHFRGNVSLQLMVEKILRNI</sequence>
<dbReference type="Pfam" id="PF01368">
    <property type="entry name" value="DHH"/>
    <property type="match status" value="1"/>
</dbReference>
<dbReference type="GO" id="GO:0003676">
    <property type="term" value="F:nucleic acid binding"/>
    <property type="evidence" value="ECO:0007669"/>
    <property type="project" value="InterPro"/>
</dbReference>
<dbReference type="SUPFAM" id="SSF64182">
    <property type="entry name" value="DHH phosphoesterases"/>
    <property type="match status" value="1"/>
</dbReference>
<reference evidence="9" key="1">
    <citation type="submission" date="2016-10" db="EMBL/GenBank/DDBJ databases">
        <authorList>
            <person name="de Groot N.N."/>
        </authorList>
    </citation>
    <scope>NUCLEOTIDE SEQUENCE</scope>
</reference>
<keyword evidence="3" id="KW-0540">Nuclease</keyword>
<evidence type="ECO:0000259" key="8">
    <source>
        <dbReference type="Pfam" id="PF17768"/>
    </source>
</evidence>
<name>A0A1W1BVX4_9ZZZZ</name>
<feature type="domain" description="DDH" evidence="6">
    <location>
        <begin position="53"/>
        <end position="200"/>
    </location>
</feature>
<organism evidence="9">
    <name type="scientific">hydrothermal vent metagenome</name>
    <dbReference type="NCBI Taxonomy" id="652676"/>
    <lineage>
        <taxon>unclassified sequences</taxon>
        <taxon>metagenomes</taxon>
        <taxon>ecological metagenomes</taxon>
    </lineage>
</organism>
<dbReference type="Pfam" id="PF02272">
    <property type="entry name" value="DHHA1"/>
    <property type="match status" value="1"/>
</dbReference>
<evidence type="ECO:0000259" key="6">
    <source>
        <dbReference type="Pfam" id="PF01368"/>
    </source>
</evidence>
<dbReference type="Pfam" id="PF17768">
    <property type="entry name" value="RecJ_OB"/>
    <property type="match status" value="1"/>
</dbReference>
<dbReference type="GO" id="GO:0006310">
    <property type="term" value="P:DNA recombination"/>
    <property type="evidence" value="ECO:0007669"/>
    <property type="project" value="InterPro"/>
</dbReference>
<evidence type="ECO:0000256" key="4">
    <source>
        <dbReference type="ARBA" id="ARBA00022801"/>
    </source>
</evidence>
<feature type="domain" description="DHHA1" evidence="7">
    <location>
        <begin position="313"/>
        <end position="403"/>
    </location>
</feature>
<dbReference type="InterPro" id="IPR004610">
    <property type="entry name" value="RecJ"/>
</dbReference>
<dbReference type="InterPro" id="IPR041122">
    <property type="entry name" value="RecJ_OB"/>
</dbReference>
<keyword evidence="5 9" id="KW-0269">Exonuclease</keyword>
<keyword evidence="4 9" id="KW-0378">Hydrolase</keyword>
<dbReference type="EMBL" id="FPHI01000015">
    <property type="protein sequence ID" value="SFV57602.1"/>
    <property type="molecule type" value="Genomic_DNA"/>
</dbReference>
<gene>
    <name evidence="9" type="ORF">MNB_SV-3-1387</name>
</gene>
<dbReference type="InterPro" id="IPR038763">
    <property type="entry name" value="DHH_sf"/>
</dbReference>
<evidence type="ECO:0000256" key="5">
    <source>
        <dbReference type="ARBA" id="ARBA00022839"/>
    </source>
</evidence>
<dbReference type="InterPro" id="IPR003156">
    <property type="entry name" value="DHHA1_dom"/>
</dbReference>
<comment type="similarity">
    <text evidence="1">Belongs to the RecJ family.</text>
</comment>
<accession>A0A1W1BVX4</accession>
<protein>
    <recommendedName>
        <fullName evidence="2">Single-stranded-DNA-specific exonuclease RecJ</fullName>
    </recommendedName>
</protein>
<dbReference type="InterPro" id="IPR051673">
    <property type="entry name" value="SSDNA_exonuclease_RecJ"/>
</dbReference>